<protein>
    <submittedName>
        <fullName evidence="1">Uncharacterized protein</fullName>
    </submittedName>
</protein>
<evidence type="ECO:0000313" key="1">
    <source>
        <dbReference type="EMBL" id="MBB4702029.1"/>
    </source>
</evidence>
<dbReference type="EMBL" id="JACHND010000001">
    <property type="protein sequence ID" value="MBB4702029.1"/>
    <property type="molecule type" value="Genomic_DNA"/>
</dbReference>
<comment type="caution">
    <text evidence="1">The sequence shown here is derived from an EMBL/GenBank/DDBJ whole genome shotgun (WGS) entry which is preliminary data.</text>
</comment>
<accession>A0A7W7D832</accession>
<reference evidence="1 2" key="1">
    <citation type="submission" date="2020-08" db="EMBL/GenBank/DDBJ databases">
        <title>Sequencing the genomes of 1000 actinobacteria strains.</title>
        <authorList>
            <person name="Klenk H.-P."/>
        </authorList>
    </citation>
    <scope>NUCLEOTIDE SEQUENCE [LARGE SCALE GENOMIC DNA]</scope>
    <source>
        <strain evidence="1 2">DSM 45784</strain>
    </source>
</reference>
<evidence type="ECO:0000313" key="2">
    <source>
        <dbReference type="Proteomes" id="UP000542210"/>
    </source>
</evidence>
<keyword evidence="2" id="KW-1185">Reference proteome</keyword>
<dbReference type="Proteomes" id="UP000542210">
    <property type="component" value="Unassembled WGS sequence"/>
</dbReference>
<proteinExistence type="predicted"/>
<gene>
    <name evidence="1" type="ORF">BJ982_003573</name>
</gene>
<sequence>METTKVEVETVDTEGGTLPRDLLPPSYGRWNAELGCAAAARMLSLLGLPLPAPKPLTDVLASIRLPGRLSFHTLPESGTELCVDSAINRPGLATALTMALRRWPRVDHVLLCLPDHKDVQGAITELAGLPVTFVRLALPHLRFTAPLPADWTVIDESQLTRQFLTEIAPHVLAIGTVYFTGKVLDTINAPTETLFTPPT</sequence>
<dbReference type="RefSeq" id="WP_184881500.1">
    <property type="nucleotide sequence ID" value="NZ_JACHND010000001.1"/>
</dbReference>
<dbReference type="AlphaFoldDB" id="A0A7W7D832"/>
<name>A0A7W7D832_9ACTN</name>
<organism evidence="1 2">
    <name type="scientific">Sphaerisporangium siamense</name>
    <dbReference type="NCBI Taxonomy" id="795645"/>
    <lineage>
        <taxon>Bacteria</taxon>
        <taxon>Bacillati</taxon>
        <taxon>Actinomycetota</taxon>
        <taxon>Actinomycetes</taxon>
        <taxon>Streptosporangiales</taxon>
        <taxon>Streptosporangiaceae</taxon>
        <taxon>Sphaerisporangium</taxon>
    </lineage>
</organism>